<dbReference type="Pfam" id="PF16217">
    <property type="entry name" value="M64_N"/>
    <property type="match status" value="1"/>
</dbReference>
<feature type="domain" description="Peptidase M64 N-terminal" evidence="1">
    <location>
        <begin position="25"/>
        <end position="145"/>
    </location>
</feature>
<dbReference type="AlphaFoldDB" id="A0A1W2GDZ9"/>
<evidence type="ECO:0000313" key="2">
    <source>
        <dbReference type="EMBL" id="SMD34744.1"/>
    </source>
</evidence>
<protein>
    <submittedName>
        <fullName evidence="2">Peptidase M64 N-terminus</fullName>
    </submittedName>
</protein>
<keyword evidence="3" id="KW-1185">Reference proteome</keyword>
<dbReference type="InterPro" id="IPR032625">
    <property type="entry name" value="M64_N"/>
</dbReference>
<dbReference type="Gene3D" id="3.40.390.10">
    <property type="entry name" value="Collagenase (Catalytic Domain)"/>
    <property type="match status" value="1"/>
</dbReference>
<dbReference type="InterPro" id="IPR038171">
    <property type="entry name" value="M64_N_sf"/>
</dbReference>
<accession>A0A1W2GDZ9</accession>
<organism evidence="2 3">
    <name type="scientific">Reichenbachiella faecimaris</name>
    <dbReference type="NCBI Taxonomy" id="692418"/>
    <lineage>
        <taxon>Bacteria</taxon>
        <taxon>Pseudomonadati</taxon>
        <taxon>Bacteroidota</taxon>
        <taxon>Cytophagia</taxon>
        <taxon>Cytophagales</taxon>
        <taxon>Reichenbachiellaceae</taxon>
        <taxon>Reichenbachiella</taxon>
    </lineage>
</organism>
<evidence type="ECO:0000313" key="3">
    <source>
        <dbReference type="Proteomes" id="UP000192472"/>
    </source>
</evidence>
<dbReference type="GO" id="GO:0008237">
    <property type="term" value="F:metallopeptidase activity"/>
    <property type="evidence" value="ECO:0007669"/>
    <property type="project" value="InterPro"/>
</dbReference>
<reference evidence="2 3" key="1">
    <citation type="submission" date="2017-04" db="EMBL/GenBank/DDBJ databases">
        <authorList>
            <person name="Afonso C.L."/>
            <person name="Miller P.J."/>
            <person name="Scott M.A."/>
            <person name="Spackman E."/>
            <person name="Goraichik I."/>
            <person name="Dimitrov K.M."/>
            <person name="Suarez D.L."/>
            <person name="Swayne D.E."/>
        </authorList>
    </citation>
    <scope>NUCLEOTIDE SEQUENCE [LARGE SCALE GENOMIC DNA]</scope>
    <source>
        <strain evidence="2 3">DSM 26133</strain>
    </source>
</reference>
<dbReference type="STRING" id="692418.SAMN04488029_2166"/>
<gene>
    <name evidence="2" type="ORF">SAMN04488029_2166</name>
</gene>
<dbReference type="InterPro" id="IPR024079">
    <property type="entry name" value="MetalloPept_cat_dom_sf"/>
</dbReference>
<name>A0A1W2GDZ9_REIFA</name>
<dbReference type="Gene3D" id="2.60.40.3250">
    <property type="entry name" value="Peptidase M64, N-terminal domain"/>
    <property type="match status" value="1"/>
</dbReference>
<dbReference type="Proteomes" id="UP000192472">
    <property type="component" value="Unassembled WGS sequence"/>
</dbReference>
<dbReference type="EMBL" id="FWYF01000002">
    <property type="protein sequence ID" value="SMD34744.1"/>
    <property type="molecule type" value="Genomic_DNA"/>
</dbReference>
<evidence type="ECO:0000259" key="1">
    <source>
        <dbReference type="Pfam" id="PF16217"/>
    </source>
</evidence>
<dbReference type="Pfam" id="PF09471">
    <property type="entry name" value="Peptidase_M64"/>
    <property type="match status" value="1"/>
</dbReference>
<dbReference type="InterPro" id="IPR019026">
    <property type="entry name" value="Peptidase_M64_IgA"/>
</dbReference>
<proteinExistence type="predicted"/>
<dbReference type="OrthoDB" id="127762at2"/>
<dbReference type="PROSITE" id="PS51257">
    <property type="entry name" value="PROKAR_LIPOPROTEIN"/>
    <property type="match status" value="1"/>
</dbReference>
<sequence>MNRLLLIFVLGCGLIACEQKPKTTFEKFFTDQTLRIDYFHTGDANTETVEIDGLYSYGGWAGSLVNLIDPLNYGAYYHKIYDEASGELIYSKGFDSYFKEYQTSTPAIEGEVKQFHESAIIPNPRQSVIFALDKRDKDGKLNEVFRTTIDPSQSATGLKDADINVYASLDNGDPHLKADILIVGEGYSADDNQKFQDDLKRFTDVFFKAEPCKSYKDRFNIRGVLKESQDSGIDEPRAGIDKNTAVSATFNSMGSERYLLTEDNKALRDIAGHAPYDALYIMVNHSRYGGGGIYNFYCTYTSDNIFSEYLMVHEFGHSFFGLADEYYTSSSAYNDFYPQGYEPAEPNITALLDPENVKWKHLLSERVELPTPWNKAFYDSTSLIWQAERRALNDRIAELKRTNASAEEIAATEALYDEKVTAEDARVQAFLEGGEFAKKVGAFEGAGYASEGIYRSSPNCIMFTRTDYFCEVCKEAMINVVETYAE</sequence>